<reference evidence="2" key="1">
    <citation type="submission" date="2022-11" db="EMBL/GenBank/DDBJ databases">
        <authorList>
            <person name="Petersen C."/>
        </authorList>
    </citation>
    <scope>NUCLEOTIDE SEQUENCE</scope>
    <source>
        <strain evidence="2">IBT 16849</strain>
    </source>
</reference>
<gene>
    <name evidence="2" type="ORF">N7472_001227</name>
</gene>
<name>A0A9W9N1L1_9EURO</name>
<dbReference type="Proteomes" id="UP001150879">
    <property type="component" value="Unassembled WGS sequence"/>
</dbReference>
<protein>
    <submittedName>
        <fullName evidence="2">Uncharacterized protein</fullName>
    </submittedName>
</protein>
<comment type="caution">
    <text evidence="2">The sequence shown here is derived from an EMBL/GenBank/DDBJ whole genome shotgun (WGS) entry which is preliminary data.</text>
</comment>
<evidence type="ECO:0000256" key="1">
    <source>
        <dbReference type="SAM" id="MobiDB-lite"/>
    </source>
</evidence>
<feature type="compositionally biased region" description="Polar residues" evidence="1">
    <location>
        <begin position="77"/>
        <end position="87"/>
    </location>
</feature>
<accession>A0A9W9N1L1</accession>
<dbReference type="AlphaFoldDB" id="A0A9W9N1L1"/>
<dbReference type="EMBL" id="JAPQKP010000001">
    <property type="protein sequence ID" value="KAJ5211088.1"/>
    <property type="molecule type" value="Genomic_DNA"/>
</dbReference>
<feature type="region of interest" description="Disordered" evidence="1">
    <location>
        <begin position="63"/>
        <end position="87"/>
    </location>
</feature>
<keyword evidence="3" id="KW-1185">Reference proteome</keyword>
<evidence type="ECO:0000313" key="2">
    <source>
        <dbReference type="EMBL" id="KAJ5211088.1"/>
    </source>
</evidence>
<reference evidence="2" key="2">
    <citation type="journal article" date="2023" name="IMA Fungus">
        <title>Comparative genomic study of the Penicillium genus elucidates a diverse pangenome and 15 lateral gene transfer events.</title>
        <authorList>
            <person name="Petersen C."/>
            <person name="Sorensen T."/>
            <person name="Nielsen M.R."/>
            <person name="Sondergaard T.E."/>
            <person name="Sorensen J.L."/>
            <person name="Fitzpatrick D.A."/>
            <person name="Frisvad J.C."/>
            <person name="Nielsen K.L."/>
        </authorList>
    </citation>
    <scope>NUCLEOTIDE SEQUENCE</scope>
    <source>
        <strain evidence="2">IBT 16849</strain>
    </source>
</reference>
<organism evidence="2 3">
    <name type="scientific">Penicillium cf. griseofulvum</name>
    <dbReference type="NCBI Taxonomy" id="2972120"/>
    <lineage>
        <taxon>Eukaryota</taxon>
        <taxon>Fungi</taxon>
        <taxon>Dikarya</taxon>
        <taxon>Ascomycota</taxon>
        <taxon>Pezizomycotina</taxon>
        <taxon>Eurotiomycetes</taxon>
        <taxon>Eurotiomycetidae</taxon>
        <taxon>Eurotiales</taxon>
        <taxon>Aspergillaceae</taxon>
        <taxon>Penicillium</taxon>
    </lineage>
</organism>
<evidence type="ECO:0000313" key="3">
    <source>
        <dbReference type="Proteomes" id="UP001150879"/>
    </source>
</evidence>
<sequence length="87" mass="9908">MIREQENATYKAALENFNPLQDMDTDLENFNPLQDMDADIENFNPLQDIEGFQNLNHFLFPGVHSDPDADETLPDHAQSTRMASIPS</sequence>
<proteinExistence type="predicted"/>